<name>A0A381XM82_9ZZZZ</name>
<reference evidence="1" key="1">
    <citation type="submission" date="2018-05" db="EMBL/GenBank/DDBJ databases">
        <authorList>
            <person name="Lanie J.A."/>
            <person name="Ng W.-L."/>
            <person name="Kazmierczak K.M."/>
            <person name="Andrzejewski T.M."/>
            <person name="Davidsen T.M."/>
            <person name="Wayne K.J."/>
            <person name="Tettelin H."/>
            <person name="Glass J.I."/>
            <person name="Rusch D."/>
            <person name="Podicherti R."/>
            <person name="Tsui H.-C.T."/>
            <person name="Winkler M.E."/>
        </authorList>
    </citation>
    <scope>NUCLEOTIDE SEQUENCE</scope>
</reference>
<dbReference type="EMBL" id="UINC01015639">
    <property type="protein sequence ID" value="SVA65720.1"/>
    <property type="molecule type" value="Genomic_DNA"/>
</dbReference>
<organism evidence="1">
    <name type="scientific">marine metagenome</name>
    <dbReference type="NCBI Taxonomy" id="408172"/>
    <lineage>
        <taxon>unclassified sequences</taxon>
        <taxon>metagenomes</taxon>
        <taxon>ecological metagenomes</taxon>
    </lineage>
</organism>
<accession>A0A381XM82</accession>
<protein>
    <submittedName>
        <fullName evidence="1">Uncharacterized protein</fullName>
    </submittedName>
</protein>
<gene>
    <name evidence="1" type="ORF">METZ01_LOCUS118574</name>
</gene>
<dbReference type="AlphaFoldDB" id="A0A381XM82"/>
<sequence length="43" mass="5088">MDYFKYRDNILFAEEVSLVGVAMNDLLKPALYQRNHDVLEVTR</sequence>
<proteinExistence type="predicted"/>
<evidence type="ECO:0000313" key="1">
    <source>
        <dbReference type="EMBL" id="SVA65720.1"/>
    </source>
</evidence>